<feature type="binding site" evidence="8">
    <location>
        <position position="172"/>
    </location>
    <ligand>
        <name>Zn(2+)</name>
        <dbReference type="ChEBI" id="CHEBI:29105"/>
        <label>2</label>
    </ligand>
</feature>
<dbReference type="Proteomes" id="UP000199182">
    <property type="component" value="Unassembled WGS sequence"/>
</dbReference>
<dbReference type="EMBL" id="FNID01000011">
    <property type="protein sequence ID" value="SDN11571.1"/>
    <property type="molecule type" value="Genomic_DNA"/>
</dbReference>
<name>A0A1G9YSV7_9FIRM</name>
<dbReference type="Gene3D" id="2.40.30.40">
    <property type="entry name" value="Peptidase M42, domain 2"/>
    <property type="match status" value="1"/>
</dbReference>
<dbReference type="GO" id="GO:0046872">
    <property type="term" value="F:metal ion binding"/>
    <property type="evidence" value="ECO:0007669"/>
    <property type="project" value="UniProtKB-UniRule"/>
</dbReference>
<dbReference type="RefSeq" id="WP_092639341.1">
    <property type="nucleotide sequence ID" value="NZ_FNID01000011.1"/>
</dbReference>
<organism evidence="9 10">
    <name type="scientific">Acetanaerobacterium elongatum</name>
    <dbReference type="NCBI Taxonomy" id="258515"/>
    <lineage>
        <taxon>Bacteria</taxon>
        <taxon>Bacillati</taxon>
        <taxon>Bacillota</taxon>
        <taxon>Clostridia</taxon>
        <taxon>Eubacteriales</taxon>
        <taxon>Oscillospiraceae</taxon>
        <taxon>Acetanaerobacterium</taxon>
    </lineage>
</organism>
<evidence type="ECO:0000256" key="1">
    <source>
        <dbReference type="ARBA" id="ARBA00006272"/>
    </source>
</evidence>
<dbReference type="Gene3D" id="3.40.630.10">
    <property type="entry name" value="Zn peptidases"/>
    <property type="match status" value="1"/>
</dbReference>
<evidence type="ECO:0000313" key="10">
    <source>
        <dbReference type="Proteomes" id="UP000199182"/>
    </source>
</evidence>
<keyword evidence="4 8" id="KW-0479">Metal-binding</keyword>
<evidence type="ECO:0000256" key="2">
    <source>
        <dbReference type="ARBA" id="ARBA00022438"/>
    </source>
</evidence>
<dbReference type="PANTHER" id="PTHR32481">
    <property type="entry name" value="AMINOPEPTIDASE"/>
    <property type="match status" value="1"/>
</dbReference>
<feature type="binding site" evidence="8">
    <location>
        <position position="205"/>
    </location>
    <ligand>
        <name>Zn(2+)</name>
        <dbReference type="ChEBI" id="CHEBI:29105"/>
        <label>2</label>
    </ligand>
</feature>
<feature type="binding site" evidence="8">
    <location>
        <position position="311"/>
    </location>
    <ligand>
        <name>Zn(2+)</name>
        <dbReference type="ChEBI" id="CHEBI:29105"/>
        <label>2</label>
    </ligand>
</feature>
<evidence type="ECO:0000256" key="5">
    <source>
        <dbReference type="ARBA" id="ARBA00022801"/>
    </source>
</evidence>
<dbReference type="AlphaFoldDB" id="A0A1G9YSV7"/>
<keyword evidence="2" id="KW-0031">Aminopeptidase</keyword>
<dbReference type="Pfam" id="PF05343">
    <property type="entry name" value="Peptidase_M42"/>
    <property type="match status" value="1"/>
</dbReference>
<dbReference type="SUPFAM" id="SSF101821">
    <property type="entry name" value="Aminopeptidase/glucanase lid domain"/>
    <property type="match status" value="1"/>
</dbReference>
<dbReference type="InterPro" id="IPR051464">
    <property type="entry name" value="Peptidase_M42_aminopept"/>
</dbReference>
<feature type="binding site" evidence="8">
    <location>
        <position position="227"/>
    </location>
    <ligand>
        <name>Zn(2+)</name>
        <dbReference type="ChEBI" id="CHEBI:29105"/>
        <label>1</label>
    </ligand>
</feature>
<evidence type="ECO:0000313" key="9">
    <source>
        <dbReference type="EMBL" id="SDN11571.1"/>
    </source>
</evidence>
<accession>A0A1G9YSV7</accession>
<dbReference type="InterPro" id="IPR008007">
    <property type="entry name" value="Peptidase_M42"/>
</dbReference>
<proteinExistence type="inferred from homology"/>
<comment type="cofactor">
    <cofactor evidence="8">
        <name>a divalent metal cation</name>
        <dbReference type="ChEBI" id="CHEBI:60240"/>
    </cofactor>
    <text evidence="8">Binds 2 divalent metal cations per subunit.</text>
</comment>
<feature type="active site" description="Proton acceptor" evidence="7">
    <location>
        <position position="204"/>
    </location>
</feature>
<dbReference type="STRING" id="258515.SAMN05192585_11185"/>
<evidence type="ECO:0000256" key="8">
    <source>
        <dbReference type="PIRSR" id="PIRSR001123-2"/>
    </source>
</evidence>
<evidence type="ECO:0000256" key="4">
    <source>
        <dbReference type="ARBA" id="ARBA00022723"/>
    </source>
</evidence>
<evidence type="ECO:0000256" key="7">
    <source>
        <dbReference type="PIRSR" id="PIRSR001123-1"/>
    </source>
</evidence>
<keyword evidence="10" id="KW-1185">Reference proteome</keyword>
<dbReference type="PANTHER" id="PTHR32481:SF6">
    <property type="entry name" value="ENDOGLUCANASE"/>
    <property type="match status" value="1"/>
</dbReference>
<dbReference type="PIRSF" id="PIRSF001123">
    <property type="entry name" value="PepA_GA"/>
    <property type="match status" value="1"/>
</dbReference>
<evidence type="ECO:0000256" key="3">
    <source>
        <dbReference type="ARBA" id="ARBA00022670"/>
    </source>
</evidence>
<protein>
    <submittedName>
        <fullName evidence="9">Endoglucanase</fullName>
    </submittedName>
</protein>
<comment type="similarity">
    <text evidence="1 6">Belongs to the peptidase M42 family.</text>
</comment>
<reference evidence="9 10" key="1">
    <citation type="submission" date="2016-10" db="EMBL/GenBank/DDBJ databases">
        <authorList>
            <person name="de Groot N.N."/>
        </authorList>
    </citation>
    <scope>NUCLEOTIDE SEQUENCE [LARGE SCALE GENOMIC DNA]</scope>
    <source>
        <strain evidence="9 10">CGMCC 1.5012</strain>
    </source>
</reference>
<dbReference type="GO" id="GO:0004177">
    <property type="term" value="F:aminopeptidase activity"/>
    <property type="evidence" value="ECO:0007669"/>
    <property type="project" value="UniProtKB-UniRule"/>
</dbReference>
<dbReference type="SUPFAM" id="SSF53187">
    <property type="entry name" value="Zn-dependent exopeptidases"/>
    <property type="match status" value="1"/>
</dbReference>
<dbReference type="OrthoDB" id="9772053at2"/>
<feature type="binding site" evidence="8">
    <location>
        <position position="172"/>
    </location>
    <ligand>
        <name>Zn(2+)</name>
        <dbReference type="ChEBI" id="CHEBI:29105"/>
        <label>1</label>
    </ligand>
</feature>
<keyword evidence="5" id="KW-0378">Hydrolase</keyword>
<gene>
    <name evidence="9" type="ORF">SAMN05192585_11185</name>
</gene>
<feature type="binding site" evidence="8">
    <location>
        <position position="62"/>
    </location>
    <ligand>
        <name>Zn(2+)</name>
        <dbReference type="ChEBI" id="CHEBI:29105"/>
        <label>1</label>
    </ligand>
</feature>
<dbReference type="GO" id="GO:0006508">
    <property type="term" value="P:proteolysis"/>
    <property type="evidence" value="ECO:0007669"/>
    <property type="project" value="UniProtKB-KW"/>
</dbReference>
<sequence>MKELIQTLTSAVGVSGDESAAATVVTELLRPYGKVTVDALGNIHCTVKQPEVGKEHILLDAHLDQIGLIVQQIDDKGFLRVASCGGIDRRVLMASEVTVHGKSPVYGVICSQPPHLAKEGDSKKPPQLEDIAIDVGLSQEKAKELISLGDRVTLNGPVRELVNGQLVSQAMDDRASCAAIIKCLQLLKGKQIPCGLTVLFSTREEVGGQGARTGAFSAFPTKAIVVDVSFGQTPDSPKHKCGELGKGPMIGFAPTISRNFSNELVEVAKKQGIPYQLEIMEGHTGTNADQIVIAQSGVETGMVSIPLKYMHTSIETADPADIEASAQLMAAYVLRGGER</sequence>
<evidence type="ECO:0000256" key="6">
    <source>
        <dbReference type="PIRNR" id="PIRNR001123"/>
    </source>
</evidence>
<dbReference type="InterPro" id="IPR023367">
    <property type="entry name" value="Peptidase_M42_dom2"/>
</dbReference>
<keyword evidence="3" id="KW-0645">Protease</keyword>